<keyword evidence="4" id="KW-0238">DNA-binding</keyword>
<evidence type="ECO:0000259" key="7">
    <source>
        <dbReference type="Pfam" id="PF08281"/>
    </source>
</evidence>
<keyword evidence="3" id="KW-0731">Sigma factor</keyword>
<evidence type="ECO:0000256" key="5">
    <source>
        <dbReference type="ARBA" id="ARBA00023163"/>
    </source>
</evidence>
<comment type="similarity">
    <text evidence="1">Belongs to the sigma-70 factor family. ECF subfamily.</text>
</comment>
<proteinExistence type="inferred from homology"/>
<dbReference type="PANTHER" id="PTHR43133:SF8">
    <property type="entry name" value="RNA POLYMERASE SIGMA FACTOR HI_1459-RELATED"/>
    <property type="match status" value="1"/>
</dbReference>
<dbReference type="Gene3D" id="1.10.10.10">
    <property type="entry name" value="Winged helix-like DNA-binding domain superfamily/Winged helix DNA-binding domain"/>
    <property type="match status" value="1"/>
</dbReference>
<dbReference type="Pfam" id="PF04542">
    <property type="entry name" value="Sigma70_r2"/>
    <property type="match status" value="1"/>
</dbReference>
<feature type="domain" description="RNA polymerase sigma-70 region 2" evidence="6">
    <location>
        <begin position="37"/>
        <end position="102"/>
    </location>
</feature>
<accession>A0A7V3UZ76</accession>
<reference evidence="8" key="1">
    <citation type="journal article" date="2020" name="mSystems">
        <title>Genome- and Community-Level Interaction Insights into Carbon Utilization and Element Cycling Functions of Hydrothermarchaeota in Hydrothermal Sediment.</title>
        <authorList>
            <person name="Zhou Z."/>
            <person name="Liu Y."/>
            <person name="Xu W."/>
            <person name="Pan J."/>
            <person name="Luo Z.H."/>
            <person name="Li M."/>
        </authorList>
    </citation>
    <scope>NUCLEOTIDE SEQUENCE [LARGE SCALE GENOMIC DNA]</scope>
    <source>
        <strain evidence="8">SpSt-914</strain>
    </source>
</reference>
<dbReference type="InterPro" id="IPR013324">
    <property type="entry name" value="RNA_pol_sigma_r3/r4-like"/>
</dbReference>
<evidence type="ECO:0000256" key="2">
    <source>
        <dbReference type="ARBA" id="ARBA00023015"/>
    </source>
</evidence>
<dbReference type="Gene3D" id="1.10.1740.10">
    <property type="match status" value="1"/>
</dbReference>
<name>A0A7V3UZ76_UNCW3</name>
<feature type="domain" description="RNA polymerase sigma factor 70 region 4 type 2" evidence="7">
    <location>
        <begin position="130"/>
        <end position="182"/>
    </location>
</feature>
<organism evidence="8">
    <name type="scientific">candidate division WOR-3 bacterium</name>
    <dbReference type="NCBI Taxonomy" id="2052148"/>
    <lineage>
        <taxon>Bacteria</taxon>
        <taxon>Bacteria division WOR-3</taxon>
    </lineage>
</organism>
<comment type="caution">
    <text evidence="8">The sequence shown here is derived from an EMBL/GenBank/DDBJ whole genome shotgun (WGS) entry which is preliminary data.</text>
</comment>
<evidence type="ECO:0000313" key="8">
    <source>
        <dbReference type="EMBL" id="HGD12618.1"/>
    </source>
</evidence>
<evidence type="ECO:0000256" key="1">
    <source>
        <dbReference type="ARBA" id="ARBA00010641"/>
    </source>
</evidence>
<sequence length="191" mass="22220">MDSEIYDKPVCPNQPDEEKQFITELKNEVPGAFEKFFNRYWRVIMRLCLTHIQDPAEAEDAAIETFADAAKGLKKFRGEARLSSWLFRLALNRIFKHRRHQRNQSNFVPIDDCPENAALTELNTAPPEIQDLLTALNSLPVRDQLFLTLRYVNNLKLREIAEITGAKPGAVAMRLKRAEAKLRRRLMRREK</sequence>
<dbReference type="NCBIfam" id="TIGR02937">
    <property type="entry name" value="sigma70-ECF"/>
    <property type="match status" value="1"/>
</dbReference>
<dbReference type="InterPro" id="IPR036388">
    <property type="entry name" value="WH-like_DNA-bd_sf"/>
</dbReference>
<evidence type="ECO:0000259" key="6">
    <source>
        <dbReference type="Pfam" id="PF04542"/>
    </source>
</evidence>
<dbReference type="InterPro" id="IPR013249">
    <property type="entry name" value="RNA_pol_sigma70_r4_t2"/>
</dbReference>
<keyword evidence="5" id="KW-0804">Transcription</keyword>
<keyword evidence="2" id="KW-0805">Transcription regulation</keyword>
<evidence type="ECO:0000256" key="3">
    <source>
        <dbReference type="ARBA" id="ARBA00023082"/>
    </source>
</evidence>
<dbReference type="GO" id="GO:0006352">
    <property type="term" value="P:DNA-templated transcription initiation"/>
    <property type="evidence" value="ECO:0007669"/>
    <property type="project" value="InterPro"/>
</dbReference>
<dbReference type="InterPro" id="IPR007627">
    <property type="entry name" value="RNA_pol_sigma70_r2"/>
</dbReference>
<dbReference type="Pfam" id="PF08281">
    <property type="entry name" value="Sigma70_r4_2"/>
    <property type="match status" value="1"/>
</dbReference>
<dbReference type="GO" id="GO:0003677">
    <property type="term" value="F:DNA binding"/>
    <property type="evidence" value="ECO:0007669"/>
    <property type="project" value="UniProtKB-KW"/>
</dbReference>
<protein>
    <submittedName>
        <fullName evidence="8">Sigma-70 family RNA polymerase sigma factor</fullName>
    </submittedName>
</protein>
<gene>
    <name evidence="8" type="ORF">ENX16_00830</name>
</gene>
<dbReference type="PANTHER" id="PTHR43133">
    <property type="entry name" value="RNA POLYMERASE ECF-TYPE SIGMA FACTO"/>
    <property type="match status" value="1"/>
</dbReference>
<dbReference type="EMBL" id="DTMZ01000008">
    <property type="protein sequence ID" value="HGD12618.1"/>
    <property type="molecule type" value="Genomic_DNA"/>
</dbReference>
<dbReference type="SUPFAM" id="SSF88946">
    <property type="entry name" value="Sigma2 domain of RNA polymerase sigma factors"/>
    <property type="match status" value="1"/>
</dbReference>
<dbReference type="CDD" id="cd06171">
    <property type="entry name" value="Sigma70_r4"/>
    <property type="match status" value="1"/>
</dbReference>
<dbReference type="InterPro" id="IPR039425">
    <property type="entry name" value="RNA_pol_sigma-70-like"/>
</dbReference>
<dbReference type="GO" id="GO:0016987">
    <property type="term" value="F:sigma factor activity"/>
    <property type="evidence" value="ECO:0007669"/>
    <property type="project" value="UniProtKB-KW"/>
</dbReference>
<dbReference type="InterPro" id="IPR013325">
    <property type="entry name" value="RNA_pol_sigma_r2"/>
</dbReference>
<evidence type="ECO:0000256" key="4">
    <source>
        <dbReference type="ARBA" id="ARBA00023125"/>
    </source>
</evidence>
<dbReference type="InterPro" id="IPR014284">
    <property type="entry name" value="RNA_pol_sigma-70_dom"/>
</dbReference>
<dbReference type="AlphaFoldDB" id="A0A7V3UZ76"/>
<dbReference type="SUPFAM" id="SSF88659">
    <property type="entry name" value="Sigma3 and sigma4 domains of RNA polymerase sigma factors"/>
    <property type="match status" value="1"/>
</dbReference>